<proteinExistence type="inferred from homology"/>
<feature type="domain" description="Thiamine pyrophosphate enzyme central" evidence="4">
    <location>
        <begin position="156"/>
        <end position="222"/>
    </location>
</feature>
<name>A0AAW1WVZ3_RUBAR</name>
<feature type="compositionally biased region" description="Polar residues" evidence="3">
    <location>
        <begin position="1"/>
        <end position="10"/>
    </location>
</feature>
<keyword evidence="6" id="KW-1185">Reference proteome</keyword>
<dbReference type="Gene3D" id="3.40.50.1220">
    <property type="entry name" value="TPP-binding domain"/>
    <property type="match status" value="1"/>
</dbReference>
<feature type="compositionally biased region" description="Basic residues" evidence="3">
    <location>
        <begin position="22"/>
        <end position="32"/>
    </location>
</feature>
<dbReference type="GO" id="GO:0005948">
    <property type="term" value="C:acetolactate synthase complex"/>
    <property type="evidence" value="ECO:0007669"/>
    <property type="project" value="TreeGrafter"/>
</dbReference>
<dbReference type="InterPro" id="IPR029035">
    <property type="entry name" value="DHS-like_NAD/FAD-binding_dom"/>
</dbReference>
<evidence type="ECO:0000256" key="1">
    <source>
        <dbReference type="ARBA" id="ARBA00007812"/>
    </source>
</evidence>
<feature type="region of interest" description="Disordered" evidence="3">
    <location>
        <begin position="1"/>
        <end position="96"/>
    </location>
</feature>
<evidence type="ECO:0000259" key="4">
    <source>
        <dbReference type="Pfam" id="PF00205"/>
    </source>
</evidence>
<evidence type="ECO:0000313" key="6">
    <source>
        <dbReference type="Proteomes" id="UP001457282"/>
    </source>
</evidence>
<dbReference type="SUPFAM" id="SSF52467">
    <property type="entry name" value="DHS-like NAD/FAD-binding domain"/>
    <property type="match status" value="1"/>
</dbReference>
<feature type="compositionally biased region" description="Basic and acidic residues" evidence="3">
    <location>
        <begin position="87"/>
        <end position="96"/>
    </location>
</feature>
<reference evidence="5 6" key="1">
    <citation type="journal article" date="2023" name="G3 (Bethesda)">
        <title>A chromosome-length genome assembly and annotation of blackberry (Rubus argutus, cv. 'Hillquist').</title>
        <authorList>
            <person name="Bruna T."/>
            <person name="Aryal R."/>
            <person name="Dudchenko O."/>
            <person name="Sargent D.J."/>
            <person name="Mead D."/>
            <person name="Buti M."/>
            <person name="Cavallini A."/>
            <person name="Hytonen T."/>
            <person name="Andres J."/>
            <person name="Pham M."/>
            <person name="Weisz D."/>
            <person name="Mascagni F."/>
            <person name="Usai G."/>
            <person name="Natali L."/>
            <person name="Bassil N."/>
            <person name="Fernandez G.E."/>
            <person name="Lomsadze A."/>
            <person name="Armour M."/>
            <person name="Olukolu B."/>
            <person name="Poorten T."/>
            <person name="Britton C."/>
            <person name="Davik J."/>
            <person name="Ashrafi H."/>
            <person name="Aiden E.L."/>
            <person name="Borodovsky M."/>
            <person name="Worthington M."/>
        </authorList>
    </citation>
    <scope>NUCLEOTIDE SEQUENCE [LARGE SCALE GENOMIC DNA]</scope>
    <source>
        <strain evidence="5">PI 553951</strain>
    </source>
</reference>
<dbReference type="GO" id="GO:0000287">
    <property type="term" value="F:magnesium ion binding"/>
    <property type="evidence" value="ECO:0007669"/>
    <property type="project" value="InterPro"/>
</dbReference>
<dbReference type="GO" id="GO:0030976">
    <property type="term" value="F:thiamine pyrophosphate binding"/>
    <property type="evidence" value="ECO:0007669"/>
    <property type="project" value="InterPro"/>
</dbReference>
<dbReference type="EMBL" id="JBEDUW010000005">
    <property type="protein sequence ID" value="KAK9927881.1"/>
    <property type="molecule type" value="Genomic_DNA"/>
</dbReference>
<dbReference type="InterPro" id="IPR012000">
    <property type="entry name" value="Thiamin_PyroP_enz_cen_dom"/>
</dbReference>
<gene>
    <name evidence="5" type="ORF">M0R45_025045</name>
</gene>
<comment type="similarity">
    <text evidence="1">Belongs to the TPP enzyme family.</text>
</comment>
<dbReference type="AlphaFoldDB" id="A0AAW1WVZ3"/>
<dbReference type="GO" id="GO:0009097">
    <property type="term" value="P:isoleucine biosynthetic process"/>
    <property type="evidence" value="ECO:0007669"/>
    <property type="project" value="TreeGrafter"/>
</dbReference>
<dbReference type="Gene3D" id="3.40.50.970">
    <property type="match status" value="1"/>
</dbReference>
<keyword evidence="2" id="KW-0786">Thiamine pyrophosphate</keyword>
<dbReference type="PANTHER" id="PTHR18968">
    <property type="entry name" value="THIAMINE PYROPHOSPHATE ENZYMES"/>
    <property type="match status" value="1"/>
</dbReference>
<dbReference type="SUPFAM" id="SSF52518">
    <property type="entry name" value="Thiamin diphosphate-binding fold (THDP-binding)"/>
    <property type="match status" value="1"/>
</dbReference>
<evidence type="ECO:0000313" key="5">
    <source>
        <dbReference type="EMBL" id="KAK9927881.1"/>
    </source>
</evidence>
<dbReference type="Proteomes" id="UP001457282">
    <property type="component" value="Unassembled WGS sequence"/>
</dbReference>
<dbReference type="GO" id="GO:0003984">
    <property type="term" value="F:acetolactate synthase activity"/>
    <property type="evidence" value="ECO:0007669"/>
    <property type="project" value="TreeGrafter"/>
</dbReference>
<evidence type="ECO:0000256" key="2">
    <source>
        <dbReference type="ARBA" id="ARBA00023052"/>
    </source>
</evidence>
<dbReference type="PANTHER" id="PTHR18968:SF13">
    <property type="entry name" value="ACETOLACTATE SYNTHASE CATALYTIC SUBUNIT, MITOCHONDRIAL"/>
    <property type="match status" value="1"/>
</dbReference>
<protein>
    <recommendedName>
        <fullName evidence="4">Thiamine pyrophosphate enzyme central domain-containing protein</fullName>
    </recommendedName>
</protein>
<dbReference type="InterPro" id="IPR029061">
    <property type="entry name" value="THDP-binding"/>
</dbReference>
<dbReference type="CDD" id="cd07035">
    <property type="entry name" value="TPP_PYR_POX_like"/>
    <property type="match status" value="1"/>
</dbReference>
<dbReference type="GO" id="GO:0009099">
    <property type="term" value="P:L-valine biosynthetic process"/>
    <property type="evidence" value="ECO:0007669"/>
    <property type="project" value="TreeGrafter"/>
</dbReference>
<comment type="caution">
    <text evidence="5">The sequence shown here is derived from an EMBL/GenBank/DDBJ whole genome shotgun (WGS) entry which is preliminary data.</text>
</comment>
<sequence length="226" mass="25967">MSSWRLSNAKESPRSSPTPAARRWRSTRRSRALLHPQRPPAPRARRSLRRRGLRSRVRQTRRLHCHLRPRRHQSSQRPRRRALGQHSDGRNHRPKDIPRIVEEEAFFLATSGRPGPVLIDIPKDVQQQLVVPDWNQAIRLTGYMSRLPKTPSEVHLEQIVRLVSESKKPVLYVGGGCLNSSEELRRFVELTGFRLPTTLMGLGTYPSSDEDDLSLQMLGMHGDCLC</sequence>
<feature type="compositionally biased region" description="Basic residues" evidence="3">
    <location>
        <begin position="43"/>
        <end position="83"/>
    </location>
</feature>
<evidence type="ECO:0000256" key="3">
    <source>
        <dbReference type="SAM" id="MobiDB-lite"/>
    </source>
</evidence>
<dbReference type="InterPro" id="IPR045229">
    <property type="entry name" value="TPP_enz"/>
</dbReference>
<dbReference type="Pfam" id="PF00205">
    <property type="entry name" value="TPP_enzyme_M"/>
    <property type="match status" value="1"/>
</dbReference>
<accession>A0AAW1WVZ3</accession>
<dbReference type="GO" id="GO:0050660">
    <property type="term" value="F:flavin adenine dinucleotide binding"/>
    <property type="evidence" value="ECO:0007669"/>
    <property type="project" value="TreeGrafter"/>
</dbReference>
<organism evidence="5 6">
    <name type="scientific">Rubus argutus</name>
    <name type="common">Southern blackberry</name>
    <dbReference type="NCBI Taxonomy" id="59490"/>
    <lineage>
        <taxon>Eukaryota</taxon>
        <taxon>Viridiplantae</taxon>
        <taxon>Streptophyta</taxon>
        <taxon>Embryophyta</taxon>
        <taxon>Tracheophyta</taxon>
        <taxon>Spermatophyta</taxon>
        <taxon>Magnoliopsida</taxon>
        <taxon>eudicotyledons</taxon>
        <taxon>Gunneridae</taxon>
        <taxon>Pentapetalae</taxon>
        <taxon>rosids</taxon>
        <taxon>fabids</taxon>
        <taxon>Rosales</taxon>
        <taxon>Rosaceae</taxon>
        <taxon>Rosoideae</taxon>
        <taxon>Rosoideae incertae sedis</taxon>
        <taxon>Rubus</taxon>
    </lineage>
</organism>